<name>A0A418M3N9_9BACT</name>
<evidence type="ECO:0008006" key="3">
    <source>
        <dbReference type="Google" id="ProtNLM"/>
    </source>
</evidence>
<dbReference type="EMBL" id="QXED01000006">
    <property type="protein sequence ID" value="RIV20329.1"/>
    <property type="molecule type" value="Genomic_DNA"/>
</dbReference>
<evidence type="ECO:0000313" key="1">
    <source>
        <dbReference type="EMBL" id="RIV20329.1"/>
    </source>
</evidence>
<dbReference type="Proteomes" id="UP000283523">
    <property type="component" value="Unassembled WGS sequence"/>
</dbReference>
<comment type="caution">
    <text evidence="1">The sequence shown here is derived from an EMBL/GenBank/DDBJ whole genome shotgun (WGS) entry which is preliminary data.</text>
</comment>
<accession>A0A418M3N9</accession>
<dbReference type="OrthoDB" id="9873386at2"/>
<gene>
    <name evidence="1" type="ORF">DYU11_19960</name>
</gene>
<evidence type="ECO:0000313" key="2">
    <source>
        <dbReference type="Proteomes" id="UP000283523"/>
    </source>
</evidence>
<proteinExistence type="predicted"/>
<dbReference type="AlphaFoldDB" id="A0A418M3N9"/>
<dbReference type="RefSeq" id="WP_119669496.1">
    <property type="nucleotide sequence ID" value="NZ_QXED01000006.1"/>
</dbReference>
<sequence length="153" mass="16481">MATRTDPVVLGKQQWFYVKKGSDYVALGCMTNYDENEPGYQPQRLSCRSGTKVSPGGEKDLATLNIEGVAHVYASGQVASNVSAEEIRGWTQSGTIVEAKWGGTLEGDPVHSGKGYFTGFSRRNPNDNNTTYSVTFNCTEEYATAALAPPSGN</sequence>
<keyword evidence="2" id="KW-1185">Reference proteome</keyword>
<reference evidence="1 2" key="1">
    <citation type="submission" date="2018-08" db="EMBL/GenBank/DDBJ databases">
        <title>Fibrisoma montanum sp. nov., isolated from Danxia mountain soil.</title>
        <authorList>
            <person name="Huang Y."/>
        </authorList>
    </citation>
    <scope>NUCLEOTIDE SEQUENCE [LARGE SCALE GENOMIC DNA]</scope>
    <source>
        <strain evidence="1 2">HYT19</strain>
    </source>
</reference>
<organism evidence="1 2">
    <name type="scientific">Fibrisoma montanum</name>
    <dbReference type="NCBI Taxonomy" id="2305895"/>
    <lineage>
        <taxon>Bacteria</taxon>
        <taxon>Pseudomonadati</taxon>
        <taxon>Bacteroidota</taxon>
        <taxon>Cytophagia</taxon>
        <taxon>Cytophagales</taxon>
        <taxon>Spirosomataceae</taxon>
        <taxon>Fibrisoma</taxon>
    </lineage>
</organism>
<protein>
    <recommendedName>
        <fullName evidence="3">Phage tail protein</fullName>
    </recommendedName>
</protein>